<reference evidence="2 3" key="1">
    <citation type="submission" date="2019-11" db="EMBL/GenBank/DDBJ databases">
        <title>Genome sequences of 17 halophilic strains isolated from different environments.</title>
        <authorList>
            <person name="Furrow R.E."/>
        </authorList>
    </citation>
    <scope>NUCLEOTIDE SEQUENCE [LARGE SCALE GENOMIC DNA]</scope>
    <source>
        <strain evidence="2 3">22514_16_FS</strain>
    </source>
</reference>
<dbReference type="EMBL" id="WMEQ01000030">
    <property type="protein sequence ID" value="MYL36132.1"/>
    <property type="molecule type" value="Genomic_DNA"/>
</dbReference>
<organism evidence="2 3">
    <name type="scientific">Pontibacillus yanchengensis</name>
    <dbReference type="NCBI Taxonomy" id="462910"/>
    <lineage>
        <taxon>Bacteria</taxon>
        <taxon>Bacillati</taxon>
        <taxon>Bacillota</taxon>
        <taxon>Bacilli</taxon>
        <taxon>Bacillales</taxon>
        <taxon>Bacillaceae</taxon>
        <taxon>Pontibacillus</taxon>
    </lineage>
</organism>
<comment type="caution">
    <text evidence="2">The sequence shown here is derived from an EMBL/GenBank/DDBJ whole genome shotgun (WGS) entry which is preliminary data.</text>
</comment>
<proteinExistence type="predicted"/>
<name>A0A6I5A7K3_9BACI</name>
<protein>
    <submittedName>
        <fullName evidence="2">Uncharacterized protein</fullName>
    </submittedName>
</protein>
<evidence type="ECO:0000256" key="1">
    <source>
        <dbReference type="SAM" id="MobiDB-lite"/>
    </source>
</evidence>
<dbReference type="AlphaFoldDB" id="A0A6I5A7K3"/>
<evidence type="ECO:0000313" key="2">
    <source>
        <dbReference type="EMBL" id="MYL36132.1"/>
    </source>
</evidence>
<feature type="region of interest" description="Disordered" evidence="1">
    <location>
        <begin position="28"/>
        <end position="57"/>
    </location>
</feature>
<sequence>MDIKKQINDNSFIQEILRATELTKALDNEADEEKREEIGNELRKAMDGLEKTMNKGK</sequence>
<accession>A0A6I5A7K3</accession>
<gene>
    <name evidence="2" type="ORF">GLW05_21475</name>
</gene>
<dbReference type="Proteomes" id="UP000468638">
    <property type="component" value="Unassembled WGS sequence"/>
</dbReference>
<dbReference type="RefSeq" id="WP_160850635.1">
    <property type="nucleotide sequence ID" value="NZ_WMEQ01000030.1"/>
</dbReference>
<evidence type="ECO:0000313" key="3">
    <source>
        <dbReference type="Proteomes" id="UP000468638"/>
    </source>
</evidence>